<dbReference type="GO" id="GO:0003700">
    <property type="term" value="F:DNA-binding transcription factor activity"/>
    <property type="evidence" value="ECO:0007669"/>
    <property type="project" value="InterPro"/>
</dbReference>
<dbReference type="PROSITE" id="PS01124">
    <property type="entry name" value="HTH_ARAC_FAMILY_2"/>
    <property type="match status" value="1"/>
</dbReference>
<dbReference type="GO" id="GO:0043565">
    <property type="term" value="F:sequence-specific DNA binding"/>
    <property type="evidence" value="ECO:0007669"/>
    <property type="project" value="InterPro"/>
</dbReference>
<dbReference type="Pfam" id="PF12833">
    <property type="entry name" value="HTH_18"/>
    <property type="match status" value="1"/>
</dbReference>
<dbReference type="InterPro" id="IPR009057">
    <property type="entry name" value="Homeodomain-like_sf"/>
</dbReference>
<dbReference type="PRINTS" id="PR00032">
    <property type="entry name" value="HTHARAC"/>
</dbReference>
<gene>
    <name evidence="5" type="ORF">CU669_15285</name>
</gene>
<accession>A0A364NW35</accession>
<dbReference type="RefSeq" id="WP_112146235.1">
    <property type="nucleotide sequence ID" value="NZ_PGTO01000013.1"/>
</dbReference>
<evidence type="ECO:0000313" key="6">
    <source>
        <dbReference type="Proteomes" id="UP000251075"/>
    </source>
</evidence>
<sequence>MTSADPFMPLSRRWVLSNGLSSDDACDGGLPAFTPSVGKEEFSFADAGRGCSFLHYRGAAYQPVRNEVTINNDQPFLMIRSVLAGRGEFLFKGVGTTADTDDRVNLFFHGNPTDACVSMHNAHEEMNVAALMISADRLQSLCEGMRVPAMLDDLLTQRNRNGMSQVRMSAVKRRLFADLVTSPYTGGLERLYREGKVLEIVAALLDDLAGGKAAPPYSRERRQARIRAVCDHLLANLNAMPSQEILAREAGMPPRQLAETFRDVTGMTMPQWMVNRKMEMAARMLLDEALPVKEISHRLGYAQVSTFTTAFSRHYGFPPADFRKSRVTRHFVGIDR</sequence>
<dbReference type="PROSITE" id="PS00041">
    <property type="entry name" value="HTH_ARAC_FAMILY_1"/>
    <property type="match status" value="1"/>
</dbReference>
<organism evidence="5 6">
    <name type="scientific">Paramagnetospirillum kuznetsovii</name>
    <dbReference type="NCBI Taxonomy" id="2053833"/>
    <lineage>
        <taxon>Bacteria</taxon>
        <taxon>Pseudomonadati</taxon>
        <taxon>Pseudomonadota</taxon>
        <taxon>Alphaproteobacteria</taxon>
        <taxon>Rhodospirillales</taxon>
        <taxon>Magnetospirillaceae</taxon>
        <taxon>Paramagnetospirillum</taxon>
    </lineage>
</organism>
<dbReference type="SMART" id="SM00342">
    <property type="entry name" value="HTH_ARAC"/>
    <property type="match status" value="1"/>
</dbReference>
<comment type="caution">
    <text evidence="5">The sequence shown here is derived from an EMBL/GenBank/DDBJ whole genome shotgun (WGS) entry which is preliminary data.</text>
</comment>
<dbReference type="InterPro" id="IPR020449">
    <property type="entry name" value="Tscrpt_reg_AraC-type_HTH"/>
</dbReference>
<keyword evidence="2" id="KW-0238">DNA-binding</keyword>
<evidence type="ECO:0000259" key="4">
    <source>
        <dbReference type="PROSITE" id="PS01124"/>
    </source>
</evidence>
<dbReference type="Gene3D" id="1.10.10.60">
    <property type="entry name" value="Homeodomain-like"/>
    <property type="match status" value="2"/>
</dbReference>
<dbReference type="InterPro" id="IPR018060">
    <property type="entry name" value="HTH_AraC"/>
</dbReference>
<protein>
    <recommendedName>
        <fullName evidence="4">HTH araC/xylS-type domain-containing protein</fullName>
    </recommendedName>
</protein>
<dbReference type="EMBL" id="PGTO01000013">
    <property type="protein sequence ID" value="RAU21115.1"/>
    <property type="molecule type" value="Genomic_DNA"/>
</dbReference>
<dbReference type="PANTHER" id="PTHR47893:SF1">
    <property type="entry name" value="REGULATORY PROTEIN PCHR"/>
    <property type="match status" value="1"/>
</dbReference>
<dbReference type="InterPro" id="IPR018062">
    <property type="entry name" value="HTH_AraC-typ_CS"/>
</dbReference>
<dbReference type="OrthoDB" id="9793422at2"/>
<dbReference type="InterPro" id="IPR053142">
    <property type="entry name" value="PchR_regulatory_protein"/>
</dbReference>
<dbReference type="SUPFAM" id="SSF46689">
    <property type="entry name" value="Homeodomain-like"/>
    <property type="match status" value="2"/>
</dbReference>
<keyword evidence="3" id="KW-0804">Transcription</keyword>
<proteinExistence type="predicted"/>
<feature type="domain" description="HTH araC/xylS-type" evidence="4">
    <location>
        <begin position="227"/>
        <end position="325"/>
    </location>
</feature>
<evidence type="ECO:0000256" key="3">
    <source>
        <dbReference type="ARBA" id="ARBA00023163"/>
    </source>
</evidence>
<keyword evidence="6" id="KW-1185">Reference proteome</keyword>
<reference evidence="5 6" key="1">
    <citation type="submission" date="2017-11" db="EMBL/GenBank/DDBJ databases">
        <title>Draft genome sequence of magnetotactic bacterium Magnetospirillum kuznetsovii LBB-42.</title>
        <authorList>
            <person name="Grouzdev D.S."/>
            <person name="Rysina M.S."/>
            <person name="Baslerov R.V."/>
            <person name="Koziaeva V."/>
        </authorList>
    </citation>
    <scope>NUCLEOTIDE SEQUENCE [LARGE SCALE GENOMIC DNA]</scope>
    <source>
        <strain evidence="5 6">LBB-42</strain>
    </source>
</reference>
<evidence type="ECO:0000313" key="5">
    <source>
        <dbReference type="EMBL" id="RAU21115.1"/>
    </source>
</evidence>
<dbReference type="PANTHER" id="PTHR47893">
    <property type="entry name" value="REGULATORY PROTEIN PCHR"/>
    <property type="match status" value="1"/>
</dbReference>
<name>A0A364NW35_9PROT</name>
<keyword evidence="1" id="KW-0805">Transcription regulation</keyword>
<dbReference type="Proteomes" id="UP000251075">
    <property type="component" value="Unassembled WGS sequence"/>
</dbReference>
<evidence type="ECO:0000256" key="2">
    <source>
        <dbReference type="ARBA" id="ARBA00023125"/>
    </source>
</evidence>
<evidence type="ECO:0000256" key="1">
    <source>
        <dbReference type="ARBA" id="ARBA00023015"/>
    </source>
</evidence>
<dbReference type="AlphaFoldDB" id="A0A364NW35"/>